<evidence type="ECO:0000313" key="2">
    <source>
        <dbReference type="Proteomes" id="UP001321749"/>
    </source>
</evidence>
<keyword evidence="2" id="KW-1185">Reference proteome</keyword>
<reference evidence="1" key="1">
    <citation type="journal article" date="2023" name="Mol. Phylogenet. Evol.">
        <title>Genome-scale phylogeny and comparative genomics of the fungal order Sordariales.</title>
        <authorList>
            <person name="Hensen N."/>
            <person name="Bonometti L."/>
            <person name="Westerberg I."/>
            <person name="Brannstrom I.O."/>
            <person name="Guillou S."/>
            <person name="Cros-Aarteil S."/>
            <person name="Calhoun S."/>
            <person name="Haridas S."/>
            <person name="Kuo A."/>
            <person name="Mondo S."/>
            <person name="Pangilinan J."/>
            <person name="Riley R."/>
            <person name="LaButti K."/>
            <person name="Andreopoulos B."/>
            <person name="Lipzen A."/>
            <person name="Chen C."/>
            <person name="Yan M."/>
            <person name="Daum C."/>
            <person name="Ng V."/>
            <person name="Clum A."/>
            <person name="Steindorff A."/>
            <person name="Ohm R.A."/>
            <person name="Martin F."/>
            <person name="Silar P."/>
            <person name="Natvig D.O."/>
            <person name="Lalanne C."/>
            <person name="Gautier V."/>
            <person name="Ament-Velasquez S.L."/>
            <person name="Kruys A."/>
            <person name="Hutchinson M.I."/>
            <person name="Powell A.J."/>
            <person name="Barry K."/>
            <person name="Miller A.N."/>
            <person name="Grigoriev I.V."/>
            <person name="Debuchy R."/>
            <person name="Gladieux P."/>
            <person name="Hiltunen Thoren M."/>
            <person name="Johannesson H."/>
        </authorList>
    </citation>
    <scope>NUCLEOTIDE SEQUENCE</scope>
    <source>
        <strain evidence="1">PSN324</strain>
    </source>
</reference>
<organism evidence="1 2">
    <name type="scientific">Cladorrhinum samala</name>
    <dbReference type="NCBI Taxonomy" id="585594"/>
    <lineage>
        <taxon>Eukaryota</taxon>
        <taxon>Fungi</taxon>
        <taxon>Dikarya</taxon>
        <taxon>Ascomycota</taxon>
        <taxon>Pezizomycotina</taxon>
        <taxon>Sordariomycetes</taxon>
        <taxon>Sordariomycetidae</taxon>
        <taxon>Sordariales</taxon>
        <taxon>Podosporaceae</taxon>
        <taxon>Cladorrhinum</taxon>
    </lineage>
</organism>
<protein>
    <submittedName>
        <fullName evidence="1">Uncharacterized protein</fullName>
    </submittedName>
</protein>
<dbReference type="PANTHER" id="PTHR13132:SF29">
    <property type="entry name" value="ALPHA-(1,6)-FUCOSYLTRANSFERASE"/>
    <property type="match status" value="1"/>
</dbReference>
<proteinExistence type="predicted"/>
<reference evidence="1" key="2">
    <citation type="submission" date="2023-06" db="EMBL/GenBank/DDBJ databases">
        <authorList>
            <consortium name="Lawrence Berkeley National Laboratory"/>
            <person name="Mondo S.J."/>
            <person name="Hensen N."/>
            <person name="Bonometti L."/>
            <person name="Westerberg I."/>
            <person name="Brannstrom I.O."/>
            <person name="Guillou S."/>
            <person name="Cros-Aarteil S."/>
            <person name="Calhoun S."/>
            <person name="Haridas S."/>
            <person name="Kuo A."/>
            <person name="Pangilinan J."/>
            <person name="Riley R."/>
            <person name="Labutti K."/>
            <person name="Andreopoulos B."/>
            <person name="Lipzen A."/>
            <person name="Chen C."/>
            <person name="Yanf M."/>
            <person name="Daum C."/>
            <person name="Ng V."/>
            <person name="Clum A."/>
            <person name="Steindorff A."/>
            <person name="Ohm R."/>
            <person name="Martin F."/>
            <person name="Silar P."/>
            <person name="Natvig D."/>
            <person name="Lalanne C."/>
            <person name="Gautier V."/>
            <person name="Ament-Velasquez S.L."/>
            <person name="Kruys A."/>
            <person name="Hutchinson M.I."/>
            <person name="Powell A.J."/>
            <person name="Barry K."/>
            <person name="Miller A.N."/>
            <person name="Grigoriev I.V."/>
            <person name="Debuchy R."/>
            <person name="Gladieux P."/>
            <person name="Thoren M.H."/>
            <person name="Johannesson H."/>
        </authorList>
    </citation>
    <scope>NUCLEOTIDE SEQUENCE</scope>
    <source>
        <strain evidence="1">PSN324</strain>
    </source>
</reference>
<name>A0AAV9HXN5_9PEZI</name>
<evidence type="ECO:0000313" key="1">
    <source>
        <dbReference type="EMBL" id="KAK4465619.1"/>
    </source>
</evidence>
<dbReference type="EMBL" id="MU864938">
    <property type="protein sequence ID" value="KAK4465619.1"/>
    <property type="molecule type" value="Genomic_DNA"/>
</dbReference>
<dbReference type="AlphaFoldDB" id="A0AAV9HXN5"/>
<sequence length="621" mass="68957">MPPTLDIGRPGHPRKGVLPPRMNLRRAISYEKAPLSSTSSRFNFDHLIFSPPPSPGLPSLSPPVKKPKRSVFGIRPIRLVRYTLRILSIVVVFFISLEVLTQLFGPDVPARKPEPGRAAVPVPENEAAPKAVPQNSVVEVEMVSQRGTPGFATPIVLTDHRGKAKWTVSIPPDTPFPLTPDQYVEMCAKCRQVATRAQYLRSQAHGLQQLSLISDSPEHGFIDVLEAQKAGYLVNHKSGWEDARKPVCKKSLTFVLESREAGLGKSLLMLWTAYGLAQKEGRAFFIDDTRWAYGKYSDIFDPPPLPDCAPPPAQEIVPCPRQARHLVASAATADELFSVLATSSPSEKPSESQERISRKKQFNLARQGYEALFHLTKDDSNYIETRIRQLAAKRIVPKTKGQQMGMAVGVHVRRGDRHPFEYQYSRSYLPLNTYSDLARATIDIKFNHSGPLGGEDKVAKKHSITILASDDPMVYESQEFKGAYPAQGRIKLAHKQMIEEATHTKKEDKSVMHKYVDETFGWEGGFFAAMFWNLGIQSSGYGGEKAKGKPLSEEALRLRSLVGRAYMMDLAVLADASDKVICTVSSAGCKLLAVMMGWESAIDKGNWMNVDGGFRWMGILE</sequence>
<gene>
    <name evidence="1" type="ORF">QBC42DRAFT_8344</name>
</gene>
<dbReference type="PANTHER" id="PTHR13132">
    <property type="entry name" value="ALPHA- 1,6 -FUCOSYLTRANSFERASE"/>
    <property type="match status" value="1"/>
</dbReference>
<dbReference type="Proteomes" id="UP001321749">
    <property type="component" value="Unassembled WGS sequence"/>
</dbReference>
<comment type="caution">
    <text evidence="1">The sequence shown here is derived from an EMBL/GenBank/DDBJ whole genome shotgun (WGS) entry which is preliminary data.</text>
</comment>
<accession>A0AAV9HXN5</accession>
<dbReference type="GO" id="GO:0046921">
    <property type="term" value="F:alpha-(1-&gt;6)-fucosyltransferase activity"/>
    <property type="evidence" value="ECO:0007669"/>
    <property type="project" value="TreeGrafter"/>
</dbReference>
<dbReference type="GO" id="GO:0006487">
    <property type="term" value="P:protein N-linked glycosylation"/>
    <property type="evidence" value="ECO:0007669"/>
    <property type="project" value="TreeGrafter"/>
</dbReference>